<accession>A0A1X2GRC3</accession>
<dbReference type="InterPro" id="IPR001138">
    <property type="entry name" value="Zn2Cys6_DnaBD"/>
</dbReference>
<dbReference type="SMART" id="SM00906">
    <property type="entry name" value="Fungal_trans"/>
    <property type="match status" value="1"/>
</dbReference>
<gene>
    <name evidence="10" type="ORF">DM01DRAFT_1381166</name>
</gene>
<evidence type="ECO:0000256" key="8">
    <source>
        <dbReference type="SAM" id="MobiDB-lite"/>
    </source>
</evidence>
<dbReference type="PANTHER" id="PTHR31313">
    <property type="entry name" value="TY1 ENHANCER ACTIVATOR"/>
    <property type="match status" value="1"/>
</dbReference>
<dbReference type="GO" id="GO:0005634">
    <property type="term" value="C:nucleus"/>
    <property type="evidence" value="ECO:0007669"/>
    <property type="project" value="UniProtKB-SubCell"/>
</dbReference>
<evidence type="ECO:0000256" key="7">
    <source>
        <dbReference type="ARBA" id="ARBA00023242"/>
    </source>
</evidence>
<evidence type="ECO:0000256" key="5">
    <source>
        <dbReference type="ARBA" id="ARBA00023125"/>
    </source>
</evidence>
<dbReference type="InterPro" id="IPR051615">
    <property type="entry name" value="Transcr_Regulatory_Elem"/>
</dbReference>
<dbReference type="GO" id="GO:0000981">
    <property type="term" value="F:DNA-binding transcription factor activity, RNA polymerase II-specific"/>
    <property type="evidence" value="ECO:0007669"/>
    <property type="project" value="InterPro"/>
</dbReference>
<evidence type="ECO:0000313" key="10">
    <source>
        <dbReference type="EMBL" id="ORX59608.1"/>
    </source>
</evidence>
<keyword evidence="3" id="KW-0862">Zinc</keyword>
<sequence length="779" mass="86037">MFATLDLPLRDDNRHKRLKVGRACHPCRMKKIKCDGKQPCMQCKARRRKCSYLKNTDSTYIKLEAEEVIHQHDTTPSTPALPFTSAAPPLKSTLTRSDKMMEQLTHGLLQLTLHHDSSLKDITTHWRDYGDFVRWISEPDLPTQYTTPAALDMPPQSLQEELLQVFFTQCHHVPPILSKRMFYDQLLSRGPLISPLLLQCMYAHAACQVVKPSGHSSDRGKLASVTANDCHLYYKRARQLVDDFLDVPRISTVIALLYLASYTPHDSTTNSRAWMYGGMAVRMCLELGLHTSHYSSQMSQFDIELRKRVLWSCYVVDKLQSASLERPWMLRSQDIALTLPSALPEDDPQERHVLDAFAQLCRLMKLTEAVLHFFSVECKHLTGKDPLHHLPLSTASSPSPSTSSSTAQSAAADGQTWTSTHEARVLQFLDQLIHWREQLPPELQWQPHLASPGQLHPSPTSPLQAAMHLLSYDLELSLVHCCRLQGDQVQSERRRAMAKVITALVLCTLQLPALPFPRLSAHSGVFAALTHAQDLDHANPDIANEAMQHFRLSLEAIRALAMPMADIQAFVPLADRFLQASPSAPLPSPSMPSSLSNALDLLHHPQEKPGPSTSVFYDLSYRSFPTPFSTPSPPPPTTDAALSCALPSTNTDALSPATHPLLTDMTSSFAAMQAAEAAAAAAAAVGAVDEPIVAANASLPPLRSRYHLPLTTAATSTLLLPTSITIPTTGMSATITTSAPAHPPFGQPKNIEPGDYTFELISMDDEWGRSLHLLNNSSQ</sequence>
<dbReference type="GO" id="GO:0006351">
    <property type="term" value="P:DNA-templated transcription"/>
    <property type="evidence" value="ECO:0007669"/>
    <property type="project" value="InterPro"/>
</dbReference>
<evidence type="ECO:0000256" key="4">
    <source>
        <dbReference type="ARBA" id="ARBA00023015"/>
    </source>
</evidence>
<keyword evidence="5" id="KW-0238">DNA-binding</keyword>
<protein>
    <recommendedName>
        <fullName evidence="9">Zn(2)-C6 fungal-type domain-containing protein</fullName>
    </recommendedName>
</protein>
<dbReference type="InterPro" id="IPR036864">
    <property type="entry name" value="Zn2-C6_fun-type_DNA-bd_sf"/>
</dbReference>
<dbReference type="Gene3D" id="4.10.240.10">
    <property type="entry name" value="Zn(2)-C6 fungal-type DNA-binding domain"/>
    <property type="match status" value="1"/>
</dbReference>
<dbReference type="PROSITE" id="PS00463">
    <property type="entry name" value="ZN2_CY6_FUNGAL_1"/>
    <property type="match status" value="1"/>
</dbReference>
<feature type="domain" description="Zn(2)-C6 fungal-type" evidence="9">
    <location>
        <begin position="23"/>
        <end position="52"/>
    </location>
</feature>
<feature type="region of interest" description="Disordered" evidence="8">
    <location>
        <begin position="391"/>
        <end position="416"/>
    </location>
</feature>
<dbReference type="Pfam" id="PF00172">
    <property type="entry name" value="Zn_clus"/>
    <property type="match status" value="1"/>
</dbReference>
<dbReference type="AlphaFoldDB" id="A0A1X2GRC3"/>
<reference evidence="10 11" key="1">
    <citation type="submission" date="2016-07" db="EMBL/GenBank/DDBJ databases">
        <title>Pervasive Adenine N6-methylation of Active Genes in Fungi.</title>
        <authorList>
            <consortium name="DOE Joint Genome Institute"/>
            <person name="Mondo S.J."/>
            <person name="Dannebaum R.O."/>
            <person name="Kuo R.C."/>
            <person name="Labutti K."/>
            <person name="Haridas S."/>
            <person name="Kuo A."/>
            <person name="Salamov A."/>
            <person name="Ahrendt S.R."/>
            <person name="Lipzen A."/>
            <person name="Sullivan W."/>
            <person name="Andreopoulos W.B."/>
            <person name="Clum A."/>
            <person name="Lindquist E."/>
            <person name="Daum C."/>
            <person name="Ramamoorthy G.K."/>
            <person name="Gryganskyi A."/>
            <person name="Culley D."/>
            <person name="Magnuson J.K."/>
            <person name="James T.Y."/>
            <person name="O'Malley M.A."/>
            <person name="Stajich J.E."/>
            <person name="Spatafora J.W."/>
            <person name="Visel A."/>
            <person name="Grigoriev I.V."/>
        </authorList>
    </citation>
    <scope>NUCLEOTIDE SEQUENCE [LARGE SCALE GENOMIC DNA]</scope>
    <source>
        <strain evidence="10 11">NRRL 3301</strain>
    </source>
</reference>
<evidence type="ECO:0000259" key="9">
    <source>
        <dbReference type="PROSITE" id="PS50048"/>
    </source>
</evidence>
<dbReference type="GO" id="GO:0008270">
    <property type="term" value="F:zinc ion binding"/>
    <property type="evidence" value="ECO:0007669"/>
    <property type="project" value="InterPro"/>
</dbReference>
<evidence type="ECO:0000256" key="3">
    <source>
        <dbReference type="ARBA" id="ARBA00022833"/>
    </source>
</evidence>
<dbReference type="EMBL" id="MCGT01000005">
    <property type="protein sequence ID" value="ORX59608.1"/>
    <property type="molecule type" value="Genomic_DNA"/>
</dbReference>
<evidence type="ECO:0000256" key="1">
    <source>
        <dbReference type="ARBA" id="ARBA00004123"/>
    </source>
</evidence>
<comment type="caution">
    <text evidence="10">The sequence shown here is derived from an EMBL/GenBank/DDBJ whole genome shotgun (WGS) entry which is preliminary data.</text>
</comment>
<organism evidence="10 11">
    <name type="scientific">Hesseltinella vesiculosa</name>
    <dbReference type="NCBI Taxonomy" id="101127"/>
    <lineage>
        <taxon>Eukaryota</taxon>
        <taxon>Fungi</taxon>
        <taxon>Fungi incertae sedis</taxon>
        <taxon>Mucoromycota</taxon>
        <taxon>Mucoromycotina</taxon>
        <taxon>Mucoromycetes</taxon>
        <taxon>Mucorales</taxon>
        <taxon>Cunninghamellaceae</taxon>
        <taxon>Hesseltinella</taxon>
    </lineage>
</organism>
<dbReference type="InterPro" id="IPR007219">
    <property type="entry name" value="XnlR_reg_dom"/>
</dbReference>
<dbReference type="SUPFAM" id="SSF57701">
    <property type="entry name" value="Zn2/Cys6 DNA-binding domain"/>
    <property type="match status" value="1"/>
</dbReference>
<dbReference type="SMART" id="SM00066">
    <property type="entry name" value="GAL4"/>
    <property type="match status" value="1"/>
</dbReference>
<dbReference type="Pfam" id="PF04082">
    <property type="entry name" value="Fungal_trans"/>
    <property type="match status" value="1"/>
</dbReference>
<proteinExistence type="predicted"/>
<keyword evidence="11" id="KW-1185">Reference proteome</keyword>
<evidence type="ECO:0000256" key="6">
    <source>
        <dbReference type="ARBA" id="ARBA00023163"/>
    </source>
</evidence>
<evidence type="ECO:0000256" key="2">
    <source>
        <dbReference type="ARBA" id="ARBA00022723"/>
    </source>
</evidence>
<dbReference type="CDD" id="cd12148">
    <property type="entry name" value="fungal_TF_MHR"/>
    <property type="match status" value="1"/>
</dbReference>
<evidence type="ECO:0000313" key="11">
    <source>
        <dbReference type="Proteomes" id="UP000242146"/>
    </source>
</evidence>
<keyword evidence="7" id="KW-0539">Nucleus</keyword>
<comment type="subcellular location">
    <subcellularLocation>
        <location evidence="1">Nucleus</location>
    </subcellularLocation>
</comment>
<name>A0A1X2GRC3_9FUNG</name>
<keyword evidence="6" id="KW-0804">Transcription</keyword>
<dbReference type="Proteomes" id="UP000242146">
    <property type="component" value="Unassembled WGS sequence"/>
</dbReference>
<keyword evidence="2" id="KW-0479">Metal-binding</keyword>
<dbReference type="OrthoDB" id="2406834at2759"/>
<feature type="compositionally biased region" description="Low complexity" evidence="8">
    <location>
        <begin position="393"/>
        <end position="412"/>
    </location>
</feature>
<dbReference type="PANTHER" id="PTHR31313:SF81">
    <property type="entry name" value="TY1 ENHANCER ACTIVATOR"/>
    <property type="match status" value="1"/>
</dbReference>
<dbReference type="STRING" id="101127.A0A1X2GRC3"/>
<dbReference type="GO" id="GO:0003677">
    <property type="term" value="F:DNA binding"/>
    <property type="evidence" value="ECO:0007669"/>
    <property type="project" value="UniProtKB-KW"/>
</dbReference>
<dbReference type="CDD" id="cd00067">
    <property type="entry name" value="GAL4"/>
    <property type="match status" value="1"/>
</dbReference>
<dbReference type="PROSITE" id="PS50048">
    <property type="entry name" value="ZN2_CY6_FUNGAL_2"/>
    <property type="match status" value="1"/>
</dbReference>
<keyword evidence="4" id="KW-0805">Transcription regulation</keyword>